<reference evidence="1 2" key="1">
    <citation type="submission" date="2019-05" db="EMBL/GenBank/DDBJ databases">
        <title>Emergence of the Ug99 lineage of the wheat stem rust pathogen through somatic hybridization.</title>
        <authorList>
            <person name="Li F."/>
            <person name="Upadhyaya N.M."/>
            <person name="Sperschneider J."/>
            <person name="Matny O."/>
            <person name="Nguyen-Phuc H."/>
            <person name="Mago R."/>
            <person name="Raley C."/>
            <person name="Miller M.E."/>
            <person name="Silverstein K.A.T."/>
            <person name="Henningsen E."/>
            <person name="Hirsch C.D."/>
            <person name="Visser B."/>
            <person name="Pretorius Z.A."/>
            <person name="Steffenson B.J."/>
            <person name="Schwessinger B."/>
            <person name="Dodds P.N."/>
            <person name="Figueroa M."/>
        </authorList>
    </citation>
    <scope>NUCLEOTIDE SEQUENCE [LARGE SCALE GENOMIC DNA]</scope>
    <source>
        <strain evidence="1 2">Ug99</strain>
    </source>
</reference>
<dbReference type="EMBL" id="VDEP01000475">
    <property type="protein sequence ID" value="KAA1072999.1"/>
    <property type="molecule type" value="Genomic_DNA"/>
</dbReference>
<protein>
    <submittedName>
        <fullName evidence="1">Uncharacterized protein</fullName>
    </submittedName>
</protein>
<sequence length="84" mass="9410">MTRATLIELSVQGTTGDRPFKRTTAPQFDLRLPAIVRSNERQPPSSIFAYRTTADCPFKRTTAPHFDLRLPLIGTAPTSIFAYL</sequence>
<proteinExistence type="predicted"/>
<dbReference type="Proteomes" id="UP000325313">
    <property type="component" value="Unassembled WGS sequence"/>
</dbReference>
<evidence type="ECO:0000313" key="1">
    <source>
        <dbReference type="EMBL" id="KAA1072999.1"/>
    </source>
</evidence>
<comment type="caution">
    <text evidence="1">The sequence shown here is derived from an EMBL/GenBank/DDBJ whole genome shotgun (WGS) entry which is preliminary data.</text>
</comment>
<gene>
    <name evidence="1" type="ORF">PGTUg99_017557</name>
</gene>
<organism evidence="1 2">
    <name type="scientific">Puccinia graminis f. sp. tritici</name>
    <dbReference type="NCBI Taxonomy" id="56615"/>
    <lineage>
        <taxon>Eukaryota</taxon>
        <taxon>Fungi</taxon>
        <taxon>Dikarya</taxon>
        <taxon>Basidiomycota</taxon>
        <taxon>Pucciniomycotina</taxon>
        <taxon>Pucciniomycetes</taxon>
        <taxon>Pucciniales</taxon>
        <taxon>Pucciniaceae</taxon>
        <taxon>Puccinia</taxon>
    </lineage>
</organism>
<accession>A0A5B0M9S8</accession>
<evidence type="ECO:0000313" key="2">
    <source>
        <dbReference type="Proteomes" id="UP000325313"/>
    </source>
</evidence>
<dbReference type="AlphaFoldDB" id="A0A5B0M9S8"/>
<name>A0A5B0M9S8_PUCGR</name>